<dbReference type="PANTHER" id="PTHR30290">
    <property type="entry name" value="PERIPLASMIC BINDING COMPONENT OF ABC TRANSPORTER"/>
    <property type="match status" value="1"/>
</dbReference>
<organism evidence="7 8">
    <name type="scientific">Conexibacter woesei (strain DSM 14684 / CCUG 47730 / CIP 108061 / JCM 11494 / NBRC 100937 / ID131577)</name>
    <dbReference type="NCBI Taxonomy" id="469383"/>
    <lineage>
        <taxon>Bacteria</taxon>
        <taxon>Bacillati</taxon>
        <taxon>Actinomycetota</taxon>
        <taxon>Thermoleophilia</taxon>
        <taxon>Solirubrobacterales</taxon>
        <taxon>Conexibacteraceae</taxon>
        <taxon>Conexibacter</taxon>
    </lineage>
</organism>
<dbReference type="GO" id="GO:1904680">
    <property type="term" value="F:peptide transmembrane transporter activity"/>
    <property type="evidence" value="ECO:0007669"/>
    <property type="project" value="TreeGrafter"/>
</dbReference>
<dbReference type="eggNOG" id="COG0747">
    <property type="taxonomic scope" value="Bacteria"/>
</dbReference>
<evidence type="ECO:0000256" key="3">
    <source>
        <dbReference type="ARBA" id="ARBA00022729"/>
    </source>
</evidence>
<feature type="signal peptide" evidence="5">
    <location>
        <begin position="1"/>
        <end position="21"/>
    </location>
</feature>
<dbReference type="GO" id="GO:0015833">
    <property type="term" value="P:peptide transport"/>
    <property type="evidence" value="ECO:0007669"/>
    <property type="project" value="TreeGrafter"/>
</dbReference>
<sequence length="519" mass="54990" precursor="true">MVRLSKSATALAVLVAAWSLAACGGGAKVGDSTSDGGGGASTGASSSGGTLTVGLDSDPASLDPTGDTGYAGSLVTPQIFETLVVADDDGTIGPGLAERWTVSRDGRTYTLTLRKGVRFHDGTPLDARAVVASLRRSAGRASPWAADLAPITAMKATGEDTVVLTLDRPNAPLLSTLADKPGMIASPTAVEQAGRRFGSQPVGTGPFAFDHWTRNQELMLRRNPDYWDAGKPKLDAVVFKPLPDPTQKVTNLVAGQVQTVDYVPPELISRVEGASNLELEQGPGPYNSVVYVPMNAARPPLDDANVRQAVSLAIDRDSIVRNVAFGAGTPARSMLSPTSWGYSDEIPAIPYDPARARTLLGGREVKLELQVPPTYTQAAQVMKQNLAEAGIDVTLRRMDWGQLIDGFYKGDFDMQVQDLLGMQRSDPDGALSSFYAPDGSNNGAGFSDPQITALLDRARSGGDEAQRRPEYVEIQQLAQEQSPYAPVYIPNQVRAWDSKVQGLGLSNDGVLHLTDVTIG</sequence>
<evidence type="ECO:0000256" key="4">
    <source>
        <dbReference type="SAM" id="MobiDB-lite"/>
    </source>
</evidence>
<dbReference type="Proteomes" id="UP000008229">
    <property type="component" value="Chromosome"/>
</dbReference>
<dbReference type="InterPro" id="IPR039424">
    <property type="entry name" value="SBP_5"/>
</dbReference>
<dbReference type="Gene3D" id="3.40.190.10">
    <property type="entry name" value="Periplasmic binding protein-like II"/>
    <property type="match status" value="1"/>
</dbReference>
<dbReference type="Gene3D" id="3.10.105.10">
    <property type="entry name" value="Dipeptide-binding Protein, Domain 3"/>
    <property type="match status" value="1"/>
</dbReference>
<reference evidence="7 8" key="1">
    <citation type="journal article" date="2010" name="Stand. Genomic Sci.">
        <title>Complete genome sequence of Conexibacter woesei type strain (ID131577).</title>
        <authorList>
            <person name="Pukall R."/>
            <person name="Lapidus A."/>
            <person name="Glavina Del Rio T."/>
            <person name="Copeland A."/>
            <person name="Tice H."/>
            <person name="Cheng J.-F."/>
            <person name="Lucas S."/>
            <person name="Chen F."/>
            <person name="Nolan M."/>
            <person name="Bruce D."/>
            <person name="Goodwin L."/>
            <person name="Pitluck S."/>
            <person name="Mavromatis K."/>
            <person name="Ivanova N."/>
            <person name="Ovchinnikova G."/>
            <person name="Pati A."/>
            <person name="Chen A."/>
            <person name="Palaniappan K."/>
            <person name="Land M."/>
            <person name="Hauser L."/>
            <person name="Chang Y.-J."/>
            <person name="Jeffries C.D."/>
            <person name="Chain P."/>
            <person name="Meincke L."/>
            <person name="Sims D."/>
            <person name="Brettin T."/>
            <person name="Detter J.C."/>
            <person name="Rohde M."/>
            <person name="Goeker M."/>
            <person name="Bristow J."/>
            <person name="Eisen J.A."/>
            <person name="Markowitz V."/>
            <person name="Kyrpides N.C."/>
            <person name="Klenk H.-P."/>
            <person name="Hugenholtz P."/>
        </authorList>
    </citation>
    <scope>NUCLEOTIDE SEQUENCE [LARGE SCALE GENOMIC DNA]</scope>
    <source>
        <strain evidence="8">DSM 14684 / CIP 108061 / JCM 11494 / NBRC 100937 / ID131577</strain>
    </source>
</reference>
<feature type="region of interest" description="Disordered" evidence="4">
    <location>
        <begin position="31"/>
        <end position="68"/>
    </location>
</feature>
<dbReference type="CDD" id="cd00995">
    <property type="entry name" value="PBP2_NikA_DppA_OppA_like"/>
    <property type="match status" value="1"/>
</dbReference>
<evidence type="ECO:0000256" key="1">
    <source>
        <dbReference type="ARBA" id="ARBA00005695"/>
    </source>
</evidence>
<evidence type="ECO:0000259" key="6">
    <source>
        <dbReference type="Pfam" id="PF00496"/>
    </source>
</evidence>
<evidence type="ECO:0000313" key="7">
    <source>
        <dbReference type="EMBL" id="ADB51200.1"/>
    </source>
</evidence>
<proteinExistence type="inferred from homology"/>
<dbReference type="Pfam" id="PF00496">
    <property type="entry name" value="SBP_bac_5"/>
    <property type="match status" value="1"/>
</dbReference>
<keyword evidence="3 5" id="KW-0732">Signal</keyword>
<dbReference type="InterPro" id="IPR000914">
    <property type="entry name" value="SBP_5_dom"/>
</dbReference>
<comment type="similarity">
    <text evidence="1">Belongs to the bacterial solute-binding protein 5 family.</text>
</comment>
<evidence type="ECO:0000313" key="8">
    <source>
        <dbReference type="Proteomes" id="UP000008229"/>
    </source>
</evidence>
<dbReference type="STRING" id="469383.Cwoe_2781"/>
<dbReference type="GO" id="GO:0043190">
    <property type="term" value="C:ATP-binding cassette (ABC) transporter complex"/>
    <property type="evidence" value="ECO:0007669"/>
    <property type="project" value="InterPro"/>
</dbReference>
<gene>
    <name evidence="7" type="ordered locus">Cwoe_2781</name>
</gene>
<evidence type="ECO:0000256" key="2">
    <source>
        <dbReference type="ARBA" id="ARBA00022448"/>
    </source>
</evidence>
<dbReference type="InterPro" id="IPR030678">
    <property type="entry name" value="Peptide/Ni-bd"/>
</dbReference>
<dbReference type="EMBL" id="CP001854">
    <property type="protein sequence ID" value="ADB51200.1"/>
    <property type="molecule type" value="Genomic_DNA"/>
</dbReference>
<dbReference type="GO" id="GO:0042597">
    <property type="term" value="C:periplasmic space"/>
    <property type="evidence" value="ECO:0007669"/>
    <property type="project" value="UniProtKB-ARBA"/>
</dbReference>
<evidence type="ECO:0000256" key="5">
    <source>
        <dbReference type="SAM" id="SignalP"/>
    </source>
</evidence>
<keyword evidence="2" id="KW-0813">Transport</keyword>
<dbReference type="AlphaFoldDB" id="D3FAN7"/>
<feature type="compositionally biased region" description="Low complexity" evidence="4">
    <location>
        <begin position="42"/>
        <end position="57"/>
    </location>
</feature>
<keyword evidence="8" id="KW-1185">Reference proteome</keyword>
<dbReference type="KEGG" id="cwo:Cwoe_2781"/>
<feature type="domain" description="Solute-binding protein family 5" evidence="6">
    <location>
        <begin position="92"/>
        <end position="441"/>
    </location>
</feature>
<dbReference type="Gene3D" id="3.90.76.10">
    <property type="entry name" value="Dipeptide-binding Protein, Domain 1"/>
    <property type="match status" value="1"/>
</dbReference>
<reference evidence="8" key="2">
    <citation type="submission" date="2010-01" db="EMBL/GenBank/DDBJ databases">
        <title>The complete genome of Conexibacter woesei DSM 14684.</title>
        <authorList>
            <consortium name="US DOE Joint Genome Institute (JGI-PGF)"/>
            <person name="Lucas S."/>
            <person name="Copeland A."/>
            <person name="Lapidus A."/>
            <person name="Glavina del Rio T."/>
            <person name="Dalin E."/>
            <person name="Tice H."/>
            <person name="Bruce D."/>
            <person name="Goodwin L."/>
            <person name="Pitluck S."/>
            <person name="Kyrpides N."/>
            <person name="Mavromatis K."/>
            <person name="Ivanova N."/>
            <person name="Mikhailova N."/>
            <person name="Chertkov O."/>
            <person name="Brettin T."/>
            <person name="Detter J.C."/>
            <person name="Han C."/>
            <person name="Larimer F."/>
            <person name="Land M."/>
            <person name="Hauser L."/>
            <person name="Markowitz V."/>
            <person name="Cheng J.-F."/>
            <person name="Hugenholtz P."/>
            <person name="Woyke T."/>
            <person name="Wu D."/>
            <person name="Pukall R."/>
            <person name="Steenblock K."/>
            <person name="Schneider S."/>
            <person name="Klenk H.-P."/>
            <person name="Eisen J.A."/>
        </authorList>
    </citation>
    <scope>NUCLEOTIDE SEQUENCE [LARGE SCALE GENOMIC DNA]</scope>
    <source>
        <strain evidence="8">DSM 14684 / CIP 108061 / JCM 11494 / NBRC 100937 / ID131577</strain>
    </source>
</reference>
<dbReference type="PROSITE" id="PS51257">
    <property type="entry name" value="PROKAR_LIPOPROTEIN"/>
    <property type="match status" value="1"/>
</dbReference>
<dbReference type="HOGENOM" id="CLU_017028_7_0_11"/>
<feature type="chain" id="PRO_5003043121" evidence="5">
    <location>
        <begin position="22"/>
        <end position="519"/>
    </location>
</feature>
<protein>
    <submittedName>
        <fullName evidence="7">Extracellular solute-binding protein family 5</fullName>
    </submittedName>
</protein>
<dbReference type="PIRSF" id="PIRSF002741">
    <property type="entry name" value="MppA"/>
    <property type="match status" value="1"/>
</dbReference>
<accession>D3FAN7</accession>
<name>D3FAN7_CONWI</name>
<dbReference type="SUPFAM" id="SSF53850">
    <property type="entry name" value="Periplasmic binding protein-like II"/>
    <property type="match status" value="1"/>
</dbReference>
<dbReference type="PANTHER" id="PTHR30290:SF9">
    <property type="entry name" value="OLIGOPEPTIDE-BINDING PROTEIN APPA"/>
    <property type="match status" value="1"/>
</dbReference>